<dbReference type="SUPFAM" id="SSF57184">
    <property type="entry name" value="Growth factor receptor domain"/>
    <property type="match status" value="1"/>
</dbReference>
<dbReference type="PANTHER" id="PTHR16897:SF2">
    <property type="entry name" value="OS03G0226600 PROTEIN"/>
    <property type="match status" value="1"/>
</dbReference>
<evidence type="ECO:0000313" key="2">
    <source>
        <dbReference type="Proteomes" id="UP000596742"/>
    </source>
</evidence>
<dbReference type="Proteomes" id="UP000596742">
    <property type="component" value="Unassembled WGS sequence"/>
</dbReference>
<dbReference type="SUPFAM" id="SSF49265">
    <property type="entry name" value="Fibronectin type III"/>
    <property type="match status" value="2"/>
</dbReference>
<dbReference type="OrthoDB" id="2134669at2759"/>
<evidence type="ECO:0008006" key="3">
    <source>
        <dbReference type="Google" id="ProtNLM"/>
    </source>
</evidence>
<dbReference type="InterPro" id="IPR036116">
    <property type="entry name" value="FN3_sf"/>
</dbReference>
<proteinExistence type="predicted"/>
<gene>
    <name evidence="1" type="ORF">MGAL_10B026512</name>
</gene>
<sequence>MVFTYPHIFFKVGCSNIALTNQNNEACNLLYTNDSVPDRNSLNEERNSGGICIRPNECACCNKGFYADYSDGYCKKTCSWRPNSTRCFPGYCSDEYADTCVCTEGFASPSEHCTEITKEIDILHAQVIFMDAENTTVSSPENANIPRNVSKKWTNNRHIKTMELSLGAIYNATGNIPKFGEYTETINGEDKIVTHYVTEFKYGIIAGGMKAILIRDNTTSVSIFNEDCKKNIKRTSPFPVKSEFRCQRSLTFADQFRHNDELTISVDFENGGYLVYENRDNRHSYKIEGKWPTHSVNLKGIKTVESYEFHWDTELPYFSCIASFCDSLPVYVPDTSKSRFIDIYWIDWSDDLSGIDYYDIEVFELETAEQNQIKENAAPIMHVKGIISRSSRIEMAKPGMYSIHFRSYDRAGNYETARALFLYDNNEIIDNGKGNTEVENTIHYLGKRWITNSSPLIEVAWRDTFVKTNHVKYNWLANVQSYPNILSTYDDNSGKRTITSVPNVEGIVKFETAHDVYGTELKSFSPFTHVSNLYAEFTIQNVTWDDGDQLITTIRAFDILDNYRDETIFTYKDSTPPVISNLWLTKGDRVNTAIHSFEELNEMTIEWDAYDYHSGISHLKWRLYSNYSGTNIIHGEIDLPSQGETQTLEQCEEKYNSNRGPACYCTNYMGCYHKHFNIKPNMVVGEGNGIVHNRSKGEHDLDYFIDVNVTNMATLISLKTLKITLDTTPPVVGHVHDGMYGSPEVDFQQDLRLFAHWEGFFDHESGVALYQYEFSDACLTAEHFQRKSLSNDTYETFAMYTASSPGTYYATVVAYNKAFHMSKPVCSDGVTITTTVPSVRNVIIMNARTKPRLVREVDGNEWYIDQNLQRHKLENSTNKCKFSEPLTENIELFPISQTSVNADNVCIKTKSFSALVTRVIPKIHMLNITWAPAVDASLIDDYEVGFSTVSGSTAPDLMTFQSSNHHTHILINHFGVPEGKVFYIIIKSISKSNVIGYQNVGPFILDTTPPLFVGSYIDLYVSEKYLVANWFSLSFIDSDNPFPLDYEFTIGHEPYSTDVQQYSMVTEKGPCIHSSDYICTATNVSELDWMVHGHHTYYMTIKATNLAGLFVLKTSVPYSHDIVLPSKGIVIDVLGNSTAFIPIKDIEDIDFNAHTENLAVRWTRFYHPHLNLTYYVCVGTASGICDVAEKRKITTNSTFYLFSGLTTYSFQRYYTTVFAETLTGSVFVSSDGVTFLDPNWSLSKLKLIDGENCTENLPLNASHHDQDTRPNCAVDKAFQVSTTTLSSYFQIPFDYIPFITHAFWSIDERHWLGDFWSTFNEMDYQYTSIHQNMALTASDLLLDPGRTYRLSVKFCADQVCFPALKTSGVTIIPNKPVTGPISVDYTHHTNSTDKIEIMFANMYDPDILDEEEARSVVSHYEYSLQDSSKGIYHSWLKADNISAVNSSFSRCVADSIAEIKQCNVQADNQFIVPNVVIDAAGDQQLNGDESIRDGYGKEIYLEENGKWNIEDVDYTPYKNILSAVWHSLRHKDFTWAVIEVKSLDALTYYNDFNSMHLSDPCSNPDVVTCGHTESVYINVLFNDENPLEHGKRYTICIYAPSKTLQHEKWTESLKEISVCSDGITVDFTPPITGKVWIGPTVETQIKFQTTTSYIFVNWESFLDVEEYGTASHSTGIRKYQVAIGSVEGGSDIVEFTDVGIVNHVTFHSLNLQNGHDYFASVKGIDFSGRSSTANSLSIRVDTTPPHLTSRPILIDGRHIRNFSEIQACWKDVFSDLESGIKHYLLEVGSKPNFGDIVQSFKTTEDCGVSVQFSDIDSHQGHAYFITVKAVNNANLVTTASSWGYIYDKTPPEVGQVFDGFLPDIGMKRKDIDFQINSDKLGAHWEKFYDPHTTIKTYKIAVGTCTGCDDVLQTHDIGLIYEFVLRGINLAVGRQYFTTVTACNTADLCSSVTSDGVIIDNSPPNIGKIKDGADYTDIHYQSSRSYVAATWHGFNDPQSGLDKYSIRVGTSIGGNDIISQNELPLTDIVVFPNIIEPIPTNSRIYVTVRAYNKAGLYSEVTSNGVLVDDSPPTFSRKPELFQQLGSMMDNSIIYRSCLKVSWEVSDEESYIERQYISLTSHRGGEINSTSTELNGMVRDYIYTRLNLHDGGTYFVTVIACNGAKICVIETSGGIFVDNSPPIAGTFAIETDHAAKLNRHVDGWWMKWSTFQLWLSWIGFSDLHSSIHYYMVSVGSRYMVDDLNNDNKPKKFHHNGSGVDKGDEGKVQAFEVETSKLTDYDYVFISVWAFNKVGLQSDMIHKQFRLIPGGSLELIRRCSSSTCLGHCVCAPKNQRCPIEESPCVDSTQNNTNTLIAIYDLTDLRQGETEDINFTPSHDTLAARWRIVQIQGLVPQWYEWSVGITDSDEPEGIIDGSVENVWHPCGQIDYAVYTLPRGKVLNEFQTYSFFVRSWYDGNTFADFKSDGVTVMSKPLTTTNFVGAGVMEHLPGHRKKDIDYMLRGGLFSVSWHKAFVKASTVIEKFHVYLSTYPGGHDIHKVEIDIPGSVSTVNISRVPLLTGVWYYSNVVGYSYAGQHFTLSSDGFTVDIDKPLVGVVHDGIGHKEIDFQNSSKVVGASWSGFVDHDSGIQKYYWCVQNEITNTECDVLPFQNVGIQRSVSKSINSSMIHSGAKLVSKVYAVDFVGHVSDIATSEGVTIDETPPKPVKLIFTENSMIKNPSFEDGDNDFVDISNISAANICGYTKPYHWNSSDQDCICVLGSSKSIAMDGRSFLFLRGSVLQTLYNLQIDNTYSIKFFTAHVPFEDSVLSTKEGYIEFGNERHVFLVYQKQDKHGSDIEVSWHPHTFFFTANNPNVYISFGSMDDKTGILLDNIQISKAEVFDVKRNSYPVFSHAIWLHEWSSIHASWQFVDEESPIVEYLWAIGYKEGSTEIQRYTSVGLNTFAYNYNIILAHTSTVHITVVSINGAGLSAVTTAEALYIDLTPPDIEFVYDGIGYDIDSQTTDEIIANWRVEDLESGLSYCEWAIGFSEFGNEVQTFVRISSELSSASKVFDHSLLSSKTVYVTLRCHNKAGLHTKKSSDGVTISDSPPFIQNAQVQVLDQSITEYKSKSNFHGNTSTVRLKWMGFEDKLGLDSFLVEFENLNKTVSLSKAVLYDHDGVMYCSMTGFELHDGQYVARVSAINNAFLSSQPVSTNISVSTKNPKVSETKSITMSETNRTLTINWNSYFTSAFTLYYEVSVGTASKGADIVQWQETTNEFIVMHVPLQVKLYNGMTIYVTITAIGLNGKHTTKTIALTV</sequence>
<name>A0A8B6E0X8_MYTGA</name>
<protein>
    <recommendedName>
        <fullName evidence="3">EGF-like domain-containing protein</fullName>
    </recommendedName>
</protein>
<dbReference type="PANTHER" id="PTHR16897">
    <property type="entry name" value="OS10G0105400 PROTEIN"/>
    <property type="match status" value="1"/>
</dbReference>
<accession>A0A8B6E0X8</accession>
<dbReference type="InterPro" id="IPR009030">
    <property type="entry name" value="Growth_fac_rcpt_cys_sf"/>
</dbReference>
<organism evidence="1 2">
    <name type="scientific">Mytilus galloprovincialis</name>
    <name type="common">Mediterranean mussel</name>
    <dbReference type="NCBI Taxonomy" id="29158"/>
    <lineage>
        <taxon>Eukaryota</taxon>
        <taxon>Metazoa</taxon>
        <taxon>Spiralia</taxon>
        <taxon>Lophotrochozoa</taxon>
        <taxon>Mollusca</taxon>
        <taxon>Bivalvia</taxon>
        <taxon>Autobranchia</taxon>
        <taxon>Pteriomorphia</taxon>
        <taxon>Mytilida</taxon>
        <taxon>Mytiloidea</taxon>
        <taxon>Mytilidae</taxon>
        <taxon>Mytilinae</taxon>
        <taxon>Mytilus</taxon>
    </lineage>
</organism>
<comment type="caution">
    <text evidence="1">The sequence shown here is derived from an EMBL/GenBank/DDBJ whole genome shotgun (WGS) entry which is preliminary data.</text>
</comment>
<evidence type="ECO:0000313" key="1">
    <source>
        <dbReference type="EMBL" id="VDI28036.1"/>
    </source>
</evidence>
<dbReference type="EMBL" id="UYJE01004438">
    <property type="protein sequence ID" value="VDI28036.1"/>
    <property type="molecule type" value="Genomic_DNA"/>
</dbReference>
<keyword evidence="2" id="KW-1185">Reference proteome</keyword>
<reference evidence="1" key="1">
    <citation type="submission" date="2018-11" db="EMBL/GenBank/DDBJ databases">
        <authorList>
            <person name="Alioto T."/>
            <person name="Alioto T."/>
        </authorList>
    </citation>
    <scope>NUCLEOTIDE SEQUENCE</scope>
</reference>